<keyword evidence="1 6" id="KW-0963">Cytoplasm</keyword>
<evidence type="ECO:0000256" key="5">
    <source>
        <dbReference type="ARBA" id="ARBA00022691"/>
    </source>
</evidence>
<feature type="region of interest" description="Disordered" evidence="7">
    <location>
        <begin position="306"/>
        <end position="334"/>
    </location>
</feature>
<dbReference type="CDD" id="cd02440">
    <property type="entry name" value="AdoMet_MTases"/>
    <property type="match status" value="1"/>
</dbReference>
<evidence type="ECO:0000313" key="9">
    <source>
        <dbReference type="Proteomes" id="UP000070186"/>
    </source>
</evidence>
<dbReference type="GO" id="GO:0052907">
    <property type="term" value="F:23S rRNA (adenine(1618)-N(6))-methyltransferase activity"/>
    <property type="evidence" value="ECO:0007669"/>
    <property type="project" value="UniProtKB-EC"/>
</dbReference>
<dbReference type="PANTHER" id="PTHR13393:SF0">
    <property type="entry name" value="RNA N6-ADENOSINE-METHYLTRANSFERASE METTL16"/>
    <property type="match status" value="1"/>
</dbReference>
<dbReference type="InterPro" id="IPR010286">
    <property type="entry name" value="METTL16/RlmF"/>
</dbReference>
<comment type="similarity">
    <text evidence="6">Belongs to the methyltransferase superfamily. METTL16/RlmF family.</text>
</comment>
<evidence type="ECO:0000313" key="8">
    <source>
        <dbReference type="EMBL" id="KXB31228.1"/>
    </source>
</evidence>
<dbReference type="HAMAP" id="MF_01848">
    <property type="entry name" value="23SrRNA_methyltr_F"/>
    <property type="match status" value="1"/>
</dbReference>
<comment type="function">
    <text evidence="6">Specifically methylates the adenine in position 1618 of 23S rRNA.</text>
</comment>
<dbReference type="SUPFAM" id="SSF53335">
    <property type="entry name" value="S-adenosyl-L-methionine-dependent methyltransferases"/>
    <property type="match status" value="1"/>
</dbReference>
<dbReference type="Proteomes" id="UP000070186">
    <property type="component" value="Unassembled WGS sequence"/>
</dbReference>
<dbReference type="NCBIfam" id="NF008725">
    <property type="entry name" value="PRK11727.1"/>
    <property type="match status" value="1"/>
</dbReference>
<reference evidence="8 9" key="1">
    <citation type="submission" date="2015-12" db="EMBL/GenBank/DDBJ databases">
        <title>Nitrous oxide reduction kinetics distinguish bacteria harboring typical versus atypical NosZ.</title>
        <authorList>
            <person name="Yoon S."/>
            <person name="Nissen S."/>
            <person name="Park D."/>
            <person name="Sanford R.A."/>
            <person name="Loeffler F.E."/>
        </authorList>
    </citation>
    <scope>NUCLEOTIDE SEQUENCE [LARGE SCALE GENOMIC DNA]</scope>
    <source>
        <strain evidence="8 9">ATCC BAA-841</strain>
    </source>
</reference>
<evidence type="ECO:0000256" key="1">
    <source>
        <dbReference type="ARBA" id="ARBA00022490"/>
    </source>
</evidence>
<protein>
    <recommendedName>
        <fullName evidence="6">Ribosomal RNA large subunit methyltransferase F</fullName>
        <ecNumber evidence="6">2.1.1.181</ecNumber>
    </recommendedName>
    <alternativeName>
        <fullName evidence="6">23S rRNA mA1618 methyltransferase</fullName>
    </alternativeName>
    <alternativeName>
        <fullName evidence="6">rRNA adenine N-6-methyltransferase</fullName>
    </alternativeName>
</protein>
<dbReference type="Pfam" id="PF05971">
    <property type="entry name" value="Methyltransf_10"/>
    <property type="match status" value="1"/>
</dbReference>
<proteinExistence type="inferred from homology"/>
<dbReference type="Gene3D" id="3.40.50.150">
    <property type="entry name" value="Vaccinia Virus protein VP39"/>
    <property type="match status" value="1"/>
</dbReference>
<dbReference type="GO" id="GO:0070475">
    <property type="term" value="P:rRNA base methylation"/>
    <property type="evidence" value="ECO:0007669"/>
    <property type="project" value="TreeGrafter"/>
</dbReference>
<comment type="subcellular location">
    <subcellularLocation>
        <location evidence="6">Cytoplasm</location>
    </subcellularLocation>
</comment>
<dbReference type="InterPro" id="IPR016909">
    <property type="entry name" value="rRNA_lsu_MeTfrase_F"/>
</dbReference>
<dbReference type="EMBL" id="LODL01000019">
    <property type="protein sequence ID" value="KXB31228.1"/>
    <property type="molecule type" value="Genomic_DNA"/>
</dbReference>
<keyword evidence="5 6" id="KW-0949">S-adenosyl-L-methionine</keyword>
<keyword evidence="2 6" id="KW-0698">rRNA processing</keyword>
<evidence type="ECO:0000256" key="7">
    <source>
        <dbReference type="SAM" id="MobiDB-lite"/>
    </source>
</evidence>
<gene>
    <name evidence="6" type="primary">rlmF</name>
    <name evidence="8" type="ORF">AT959_08885</name>
</gene>
<accession>A0A133XJW7</accession>
<keyword evidence="3 6" id="KW-0489">Methyltransferase</keyword>
<keyword evidence="9" id="KW-1185">Reference proteome</keyword>
<organism evidence="8 9">
    <name type="scientific">Dechloromonas denitrificans</name>
    <dbReference type="NCBI Taxonomy" id="281362"/>
    <lineage>
        <taxon>Bacteria</taxon>
        <taxon>Pseudomonadati</taxon>
        <taxon>Pseudomonadota</taxon>
        <taxon>Betaproteobacteria</taxon>
        <taxon>Rhodocyclales</taxon>
        <taxon>Azonexaceae</taxon>
        <taxon>Dechloromonas</taxon>
    </lineage>
</organism>
<dbReference type="STRING" id="281362.AT959_08885"/>
<evidence type="ECO:0000256" key="4">
    <source>
        <dbReference type="ARBA" id="ARBA00022679"/>
    </source>
</evidence>
<evidence type="ECO:0000256" key="2">
    <source>
        <dbReference type="ARBA" id="ARBA00022552"/>
    </source>
</evidence>
<dbReference type="PIRSF" id="PIRSF029038">
    <property type="entry name" value="Mtase_YbiN_prd"/>
    <property type="match status" value="1"/>
</dbReference>
<dbReference type="PANTHER" id="PTHR13393">
    <property type="entry name" value="SAM-DEPENDENT METHYLTRANSFERASE"/>
    <property type="match status" value="1"/>
</dbReference>
<dbReference type="EC" id="2.1.1.181" evidence="6"/>
<dbReference type="AlphaFoldDB" id="A0A133XJW7"/>
<evidence type="ECO:0000256" key="3">
    <source>
        <dbReference type="ARBA" id="ARBA00022603"/>
    </source>
</evidence>
<evidence type="ECO:0000256" key="6">
    <source>
        <dbReference type="HAMAP-Rule" id="MF_01848"/>
    </source>
</evidence>
<comment type="catalytic activity">
    <reaction evidence="6">
        <text>adenosine(1618) in 23S rRNA + S-adenosyl-L-methionine = N(6)-methyladenosine(1618) in 23S rRNA + S-adenosyl-L-homocysteine + H(+)</text>
        <dbReference type="Rhea" id="RHEA:16497"/>
        <dbReference type="Rhea" id="RHEA-COMP:10229"/>
        <dbReference type="Rhea" id="RHEA-COMP:10231"/>
        <dbReference type="ChEBI" id="CHEBI:15378"/>
        <dbReference type="ChEBI" id="CHEBI:57856"/>
        <dbReference type="ChEBI" id="CHEBI:59789"/>
        <dbReference type="ChEBI" id="CHEBI:74411"/>
        <dbReference type="ChEBI" id="CHEBI:74449"/>
        <dbReference type="EC" id="2.1.1.181"/>
    </reaction>
</comment>
<comment type="caution">
    <text evidence="8">The sequence shown here is derived from an EMBL/GenBank/DDBJ whole genome shotgun (WGS) entry which is preliminary data.</text>
</comment>
<sequence>MHPRNKNAAGYDFAALTAVAPGLVKYVITTKAGTPGIDFANPAAVKAFNRALLALHYGIKGWEIPAGYLCPPIPGRADYIHHAADLLATCNKKTIPTGAGVRVLDIGVGANCVYPLIGAAEYGWQFLGVDIDETALANAQMILGKNEQLTGMIELRHQPVWENIFTGLLRSGENFELSMCNPPFHNSPDDVHAVSQRKWNNLNKPGAKKGAVQQPRLNFGGGGTELWCNGGERAFVKNMIEQSSGIPKRVMWFTSLISKAENVEHIEAALKKAKVVDSRIIAMAQGQKQSRFVAWTFMGNGDREKWRRERWQSSAHFTPSPAPAPTPTDDAAQP</sequence>
<keyword evidence="4 6" id="KW-0808">Transferase</keyword>
<dbReference type="InterPro" id="IPR029063">
    <property type="entry name" value="SAM-dependent_MTases_sf"/>
</dbReference>
<dbReference type="GO" id="GO:0005737">
    <property type="term" value="C:cytoplasm"/>
    <property type="evidence" value="ECO:0007669"/>
    <property type="project" value="UniProtKB-SubCell"/>
</dbReference>
<name>A0A133XJW7_9RHOO</name>